<protein>
    <recommendedName>
        <fullName evidence="4">MetA-pathway of phenol degradation</fullName>
    </recommendedName>
</protein>
<organism evidence="2 3">
    <name type="scientific">Azospirillum rugosum</name>
    <dbReference type="NCBI Taxonomy" id="416170"/>
    <lineage>
        <taxon>Bacteria</taxon>
        <taxon>Pseudomonadati</taxon>
        <taxon>Pseudomonadota</taxon>
        <taxon>Alphaproteobacteria</taxon>
        <taxon>Rhodospirillales</taxon>
        <taxon>Azospirillaceae</taxon>
        <taxon>Azospirillum</taxon>
    </lineage>
</organism>
<keyword evidence="3" id="KW-1185">Reference proteome</keyword>
<evidence type="ECO:0000256" key="1">
    <source>
        <dbReference type="SAM" id="SignalP"/>
    </source>
</evidence>
<dbReference type="EMBL" id="JAGINP010000004">
    <property type="protein sequence ID" value="MBP2291808.1"/>
    <property type="molecule type" value="Genomic_DNA"/>
</dbReference>
<sequence>MQKRVAGAIAALVVTGVAGDAWADDKALMGLSSEIPITVQDAAAIEKGSVDLKLRGTFDRLKQDGGRNRLNLDPEIEVGVANGLSLKANPTYRVGNADDTRQGGVNLSAEINLLAPKDGRLGISLEPLIDIPYGSGGTATEVGIVGRVTQPLGTSTRAPRLHVNLGWRRLIDPESDQRENRFLMVAGVNFAVAPNTAVAFDILRDQQQERGKADNLVEVGVRHVIGDDLALGAGVGVGFGPDSPRYRVLVGVQRSF</sequence>
<feature type="signal peptide" evidence="1">
    <location>
        <begin position="1"/>
        <end position="23"/>
    </location>
</feature>
<gene>
    <name evidence="2" type="ORF">J2851_001557</name>
</gene>
<dbReference type="RefSeq" id="WP_246500488.1">
    <property type="nucleotide sequence ID" value="NZ_JAGINP010000004.1"/>
</dbReference>
<evidence type="ECO:0008006" key="4">
    <source>
        <dbReference type="Google" id="ProtNLM"/>
    </source>
</evidence>
<reference evidence="2 3" key="1">
    <citation type="submission" date="2021-03" db="EMBL/GenBank/DDBJ databases">
        <title>Genomic Encyclopedia of Type Strains, Phase III (KMG-III): the genomes of soil and plant-associated and newly described type strains.</title>
        <authorList>
            <person name="Whitman W."/>
        </authorList>
    </citation>
    <scope>NUCLEOTIDE SEQUENCE [LARGE SCALE GENOMIC DNA]</scope>
    <source>
        <strain evidence="2 3">IMMIB AFH-6</strain>
    </source>
</reference>
<evidence type="ECO:0000313" key="2">
    <source>
        <dbReference type="EMBL" id="MBP2291808.1"/>
    </source>
</evidence>
<name>A0ABS4SGW6_9PROT</name>
<accession>A0ABS4SGW6</accession>
<comment type="caution">
    <text evidence="2">The sequence shown here is derived from an EMBL/GenBank/DDBJ whole genome shotgun (WGS) entry which is preliminary data.</text>
</comment>
<dbReference type="Proteomes" id="UP000781958">
    <property type="component" value="Unassembled WGS sequence"/>
</dbReference>
<evidence type="ECO:0000313" key="3">
    <source>
        <dbReference type="Proteomes" id="UP000781958"/>
    </source>
</evidence>
<keyword evidence="1" id="KW-0732">Signal</keyword>
<proteinExistence type="predicted"/>
<feature type="chain" id="PRO_5045956415" description="MetA-pathway of phenol degradation" evidence="1">
    <location>
        <begin position="24"/>
        <end position="256"/>
    </location>
</feature>